<gene>
    <name evidence="1" type="ordered locus">Htur_4242</name>
</gene>
<dbReference type="GeneID" id="31787632"/>
<geneLocation type="plasmid" evidence="1 2">
    <name>pHTUR01</name>
</geneLocation>
<dbReference type="EMBL" id="CP001861">
    <property type="protein sequence ID" value="ADB63061.1"/>
    <property type="molecule type" value="Genomic_DNA"/>
</dbReference>
<organism evidence="1 2">
    <name type="scientific">Haloterrigena turkmenica (strain ATCC 51198 / DSM 5511 / JCM 9101 / NCIMB 13204 / VKM B-1734 / 4k)</name>
    <name type="common">Halococcus turkmenicus</name>
    <dbReference type="NCBI Taxonomy" id="543526"/>
    <lineage>
        <taxon>Archaea</taxon>
        <taxon>Methanobacteriati</taxon>
        <taxon>Methanobacteriota</taxon>
        <taxon>Stenosarchaea group</taxon>
        <taxon>Halobacteria</taxon>
        <taxon>Halobacteriales</taxon>
        <taxon>Natrialbaceae</taxon>
        <taxon>Haloterrigena</taxon>
    </lineage>
</organism>
<dbReference type="OrthoDB" id="299863at2157"/>
<protein>
    <recommendedName>
        <fullName evidence="3">DUF1059 domain-containing protein</fullName>
    </recommendedName>
</protein>
<evidence type="ECO:0000313" key="2">
    <source>
        <dbReference type="Proteomes" id="UP000001903"/>
    </source>
</evidence>
<evidence type="ECO:0008006" key="3">
    <source>
        <dbReference type="Google" id="ProtNLM"/>
    </source>
</evidence>
<dbReference type="AlphaFoldDB" id="D2S114"/>
<sequence length="57" mass="6780">MAQAQRHDCEATAADCRFVIRSENEDEAIELLKIHMRDVHRKDCTDDELRRKRLQLV</sequence>
<name>D2S114_HALTV</name>
<proteinExistence type="predicted"/>
<dbReference type="KEGG" id="htu:Htur_4242"/>
<reference evidence="1 2" key="1">
    <citation type="journal article" date="2010" name="Stand. Genomic Sci.">
        <title>Complete genome sequence of Haloterrigena turkmenica type strain (4k).</title>
        <authorList>
            <person name="Saunders E."/>
            <person name="Tindall B.J."/>
            <person name="Fahnrich R."/>
            <person name="Lapidus A."/>
            <person name="Copeland A."/>
            <person name="Del Rio T.G."/>
            <person name="Lucas S."/>
            <person name="Chen F."/>
            <person name="Tice H."/>
            <person name="Cheng J.F."/>
            <person name="Han C."/>
            <person name="Detter J.C."/>
            <person name="Bruce D."/>
            <person name="Goodwin L."/>
            <person name="Chain P."/>
            <person name="Pitluck S."/>
            <person name="Pati A."/>
            <person name="Ivanova N."/>
            <person name="Mavromatis K."/>
            <person name="Chen A."/>
            <person name="Palaniappan K."/>
            <person name="Land M."/>
            <person name="Hauser L."/>
            <person name="Chang Y.J."/>
            <person name="Jeffries C.D."/>
            <person name="Brettin T."/>
            <person name="Rohde M."/>
            <person name="Goker M."/>
            <person name="Bristow J."/>
            <person name="Eisen J.A."/>
            <person name="Markowitz V."/>
            <person name="Hugenholtz P."/>
            <person name="Klenk H.P."/>
            <person name="Kyrpides N.C."/>
        </authorList>
    </citation>
    <scope>NUCLEOTIDE SEQUENCE [LARGE SCALE GENOMIC DNA]</scope>
    <source>
        <strain evidence="2">ATCC 51198 / DSM 5511 / JCM 9101 / NCIMB 13204 / VKM B-1734 / 4k</strain>
    </source>
</reference>
<keyword evidence="1" id="KW-0614">Plasmid</keyword>
<dbReference type="InterPro" id="IPR009409">
    <property type="entry name" value="DUF1059"/>
</dbReference>
<dbReference type="Pfam" id="PF06348">
    <property type="entry name" value="DUF1059"/>
    <property type="match status" value="1"/>
</dbReference>
<keyword evidence="2" id="KW-1185">Reference proteome</keyword>
<accession>D2S114</accession>
<dbReference type="RefSeq" id="WP_012945305.1">
    <property type="nucleotide sequence ID" value="NC_013744.1"/>
</dbReference>
<dbReference type="HOGENOM" id="CLU_2985599_0_0_2"/>
<evidence type="ECO:0000313" key="1">
    <source>
        <dbReference type="EMBL" id="ADB63061.1"/>
    </source>
</evidence>
<dbReference type="Proteomes" id="UP000001903">
    <property type="component" value="Plasmid pHTUR01"/>
</dbReference>